<evidence type="ECO:0000313" key="2">
    <source>
        <dbReference type="EMBL" id="MFC4268719.1"/>
    </source>
</evidence>
<dbReference type="SUPFAM" id="SSF55729">
    <property type="entry name" value="Acyl-CoA N-acyltransferases (Nat)"/>
    <property type="match status" value="1"/>
</dbReference>
<sequence length="173" mass="20460">MIEILKANRTHVHTIINLGKTTFIESHSIYIKNKKDVEDYCNNAFNEEKIKQDLSDKNILFLIIYYKKQAVGFAKIELNKTTNSIQEKNVCKLDKIYILNDFIGKKLGKKLHDTIIEYVKKMKFNCIWLVTYIYNYNAISFYQANQYKKIGFYDFVVAGKSYKNHIMCKNLIE</sequence>
<proteinExistence type="predicted"/>
<protein>
    <submittedName>
        <fullName evidence="2">GNAT family N-acetyltransferase</fullName>
        <ecNumber evidence="2">2.3.-.-</ecNumber>
    </submittedName>
</protein>
<dbReference type="Gene3D" id="3.40.630.30">
    <property type="match status" value="1"/>
</dbReference>
<accession>A0ABV8R8J2</accession>
<dbReference type="PROSITE" id="PS51186">
    <property type="entry name" value="GNAT"/>
    <property type="match status" value="1"/>
</dbReference>
<dbReference type="CDD" id="cd04301">
    <property type="entry name" value="NAT_SF"/>
    <property type="match status" value="1"/>
</dbReference>
<reference evidence="3" key="1">
    <citation type="journal article" date="2019" name="Int. J. Syst. Evol. Microbiol.">
        <title>The Global Catalogue of Microorganisms (GCM) 10K type strain sequencing project: providing services to taxonomists for standard genome sequencing and annotation.</title>
        <authorList>
            <consortium name="The Broad Institute Genomics Platform"/>
            <consortium name="The Broad Institute Genome Sequencing Center for Infectious Disease"/>
            <person name="Wu L."/>
            <person name="Ma J."/>
        </authorList>
    </citation>
    <scope>NUCLEOTIDE SEQUENCE [LARGE SCALE GENOMIC DNA]</scope>
    <source>
        <strain evidence="3">CECT 8655</strain>
    </source>
</reference>
<dbReference type="EC" id="2.3.-.-" evidence="2"/>
<feature type="domain" description="N-acetyltransferase" evidence="1">
    <location>
        <begin position="2"/>
        <end position="172"/>
    </location>
</feature>
<dbReference type="GO" id="GO:0016746">
    <property type="term" value="F:acyltransferase activity"/>
    <property type="evidence" value="ECO:0007669"/>
    <property type="project" value="UniProtKB-KW"/>
</dbReference>
<keyword evidence="3" id="KW-1185">Reference proteome</keyword>
<dbReference type="InterPro" id="IPR000182">
    <property type="entry name" value="GNAT_dom"/>
</dbReference>
<evidence type="ECO:0000259" key="1">
    <source>
        <dbReference type="PROSITE" id="PS51186"/>
    </source>
</evidence>
<gene>
    <name evidence="2" type="ORF">ACFOWD_07365</name>
</gene>
<keyword evidence="2" id="KW-0012">Acyltransferase</keyword>
<organism evidence="2 3">
    <name type="scientific">Polaribacter marinivivus</name>
    <dbReference type="NCBI Taxonomy" id="1524260"/>
    <lineage>
        <taxon>Bacteria</taxon>
        <taxon>Pseudomonadati</taxon>
        <taxon>Bacteroidota</taxon>
        <taxon>Flavobacteriia</taxon>
        <taxon>Flavobacteriales</taxon>
        <taxon>Flavobacteriaceae</taxon>
    </lineage>
</organism>
<dbReference type="InterPro" id="IPR016181">
    <property type="entry name" value="Acyl_CoA_acyltransferase"/>
</dbReference>
<dbReference type="Proteomes" id="UP001595826">
    <property type="component" value="Unassembled WGS sequence"/>
</dbReference>
<dbReference type="RefSeq" id="WP_377409348.1">
    <property type="nucleotide sequence ID" value="NZ_JBHSCY010000001.1"/>
</dbReference>
<dbReference type="EMBL" id="JBHSCY010000001">
    <property type="protein sequence ID" value="MFC4268719.1"/>
    <property type="molecule type" value="Genomic_DNA"/>
</dbReference>
<dbReference type="Pfam" id="PF00583">
    <property type="entry name" value="Acetyltransf_1"/>
    <property type="match status" value="1"/>
</dbReference>
<keyword evidence="2" id="KW-0808">Transferase</keyword>
<evidence type="ECO:0000313" key="3">
    <source>
        <dbReference type="Proteomes" id="UP001595826"/>
    </source>
</evidence>
<comment type="caution">
    <text evidence="2">The sequence shown here is derived from an EMBL/GenBank/DDBJ whole genome shotgun (WGS) entry which is preliminary data.</text>
</comment>
<name>A0ABV8R8J2_9FLAO</name>